<keyword evidence="3" id="KW-0010">Activator</keyword>
<dbReference type="Pfam" id="PF05043">
    <property type="entry name" value="Mga"/>
    <property type="match status" value="1"/>
</dbReference>
<feature type="domain" description="PRD" evidence="5">
    <location>
        <begin position="190"/>
        <end position="295"/>
    </location>
</feature>
<dbReference type="SUPFAM" id="SSF63520">
    <property type="entry name" value="PTS-regulatory domain, PRD"/>
    <property type="match status" value="2"/>
</dbReference>
<dbReference type="PROSITE" id="PS51372">
    <property type="entry name" value="PRD_2"/>
    <property type="match status" value="2"/>
</dbReference>
<evidence type="ECO:0000256" key="1">
    <source>
        <dbReference type="ARBA" id="ARBA00022737"/>
    </source>
</evidence>
<organism evidence="6 7">
    <name type="scientific">Massilicoli timonensis</name>
    <dbReference type="NCBI Taxonomy" id="2015901"/>
    <lineage>
        <taxon>Bacteria</taxon>
        <taxon>Bacillati</taxon>
        <taxon>Bacillota</taxon>
        <taxon>Erysipelotrichia</taxon>
        <taxon>Erysipelotrichales</taxon>
        <taxon>Erysipelotrichaceae</taxon>
        <taxon>Massilicoli</taxon>
    </lineage>
</organism>
<accession>A0ABT1SHR2</accession>
<dbReference type="InterPro" id="IPR036388">
    <property type="entry name" value="WH-like_DNA-bd_sf"/>
</dbReference>
<dbReference type="InterPro" id="IPR036634">
    <property type="entry name" value="PRD_sf"/>
</dbReference>
<dbReference type="InterPro" id="IPR013196">
    <property type="entry name" value="HTH_11"/>
</dbReference>
<dbReference type="PANTHER" id="PTHR30185">
    <property type="entry name" value="CRYPTIC BETA-GLUCOSIDE BGL OPERON ANTITERMINATOR"/>
    <property type="match status" value="1"/>
</dbReference>
<protein>
    <submittedName>
        <fullName evidence="6">BglG family transcription antiterminator</fullName>
    </submittedName>
</protein>
<comment type="caution">
    <text evidence="6">The sequence shown here is derived from an EMBL/GenBank/DDBJ whole genome shotgun (WGS) entry which is preliminary data.</text>
</comment>
<feature type="domain" description="PRD" evidence="5">
    <location>
        <begin position="298"/>
        <end position="405"/>
    </location>
</feature>
<keyword evidence="1" id="KW-0677">Repeat</keyword>
<dbReference type="InterPro" id="IPR011608">
    <property type="entry name" value="PRD"/>
</dbReference>
<name>A0ABT1SHR2_9FIRM</name>
<dbReference type="InterPro" id="IPR050661">
    <property type="entry name" value="BglG_antiterminators"/>
</dbReference>
<evidence type="ECO:0000259" key="5">
    <source>
        <dbReference type="PROSITE" id="PS51372"/>
    </source>
</evidence>
<evidence type="ECO:0000256" key="4">
    <source>
        <dbReference type="ARBA" id="ARBA00023163"/>
    </source>
</evidence>
<dbReference type="Gene3D" id="1.10.1790.10">
    <property type="entry name" value="PRD domain"/>
    <property type="match status" value="2"/>
</dbReference>
<keyword evidence="2" id="KW-0805">Transcription regulation</keyword>
<dbReference type="Gene3D" id="1.10.10.10">
    <property type="entry name" value="Winged helix-like DNA-binding domain superfamily/Winged helix DNA-binding domain"/>
    <property type="match status" value="2"/>
</dbReference>
<dbReference type="Pfam" id="PF08279">
    <property type="entry name" value="HTH_11"/>
    <property type="match status" value="1"/>
</dbReference>
<keyword evidence="4" id="KW-0804">Transcription</keyword>
<evidence type="ECO:0000256" key="3">
    <source>
        <dbReference type="ARBA" id="ARBA00023159"/>
    </source>
</evidence>
<dbReference type="InterPro" id="IPR036390">
    <property type="entry name" value="WH_DNA-bd_sf"/>
</dbReference>
<proteinExistence type="predicted"/>
<evidence type="ECO:0000313" key="6">
    <source>
        <dbReference type="EMBL" id="MCQ5120762.1"/>
    </source>
</evidence>
<dbReference type="EMBL" id="JANGCH010000001">
    <property type="protein sequence ID" value="MCQ5120762.1"/>
    <property type="molecule type" value="Genomic_DNA"/>
</dbReference>
<gene>
    <name evidence="6" type="ORF">NE663_00620</name>
</gene>
<keyword evidence="7" id="KW-1185">Reference proteome</keyword>
<dbReference type="Proteomes" id="UP001524435">
    <property type="component" value="Unassembled WGS sequence"/>
</dbReference>
<dbReference type="SUPFAM" id="SSF46785">
    <property type="entry name" value="Winged helix' DNA-binding domain"/>
    <property type="match status" value="1"/>
</dbReference>
<dbReference type="RefSeq" id="WP_178200122.1">
    <property type="nucleotide sequence ID" value="NZ_CALVCM010000034.1"/>
</dbReference>
<dbReference type="PANTHER" id="PTHR30185:SF18">
    <property type="entry name" value="TRANSCRIPTIONAL REGULATOR MTLR"/>
    <property type="match status" value="1"/>
</dbReference>
<reference evidence="6 7" key="1">
    <citation type="submission" date="2022-06" db="EMBL/GenBank/DDBJ databases">
        <title>Isolation of gut microbiota from human fecal samples.</title>
        <authorList>
            <person name="Pamer E.G."/>
            <person name="Barat B."/>
            <person name="Waligurski E."/>
            <person name="Medina S."/>
            <person name="Paddock L."/>
            <person name="Mostad J."/>
        </authorList>
    </citation>
    <scope>NUCLEOTIDE SEQUENCE [LARGE SCALE GENOMIC DNA]</scope>
    <source>
        <strain evidence="6 7">DFI.6.1</strain>
    </source>
</reference>
<dbReference type="Pfam" id="PF00874">
    <property type="entry name" value="PRD"/>
    <property type="match status" value="2"/>
</dbReference>
<evidence type="ECO:0000313" key="7">
    <source>
        <dbReference type="Proteomes" id="UP001524435"/>
    </source>
</evidence>
<evidence type="ECO:0000256" key="2">
    <source>
        <dbReference type="ARBA" id="ARBA00023015"/>
    </source>
</evidence>
<dbReference type="InterPro" id="IPR007737">
    <property type="entry name" value="Mga_HTH"/>
</dbReference>
<sequence>MYISKRQTILLNLLLKSQEPMTSKTLADAVSVTSRTVKKDLKELAVFVSAYGASLIAKQGIGYYLTYDTPHQKQKLIKELDLNEMAQNNVIPNGFSQRVNYIIRKLLTIDYFIKLDDLAEELFISRSTITNDMKTVKELLKRYDLTLIHRPGKGTMILGNEVAKRRCIADFFFHSGVDAKFYALDHAMFIGNHEEVTKLQKELCKVLDAYGIRMSNQSQEYLMIHIMIMIRRLTFSEYVQIDSGEAAFLQGSSAYQAACAYGHILEEYMDMTLPKAEIAYLALHFISKKMDEIPIDDARYAWLNELIGEITEMMKQVFGIDFFISDEIALFFKTHIVQMVQRYQIHLPMRNPQAAQIMTRYPYAALATAFACRIIEQRIQIKIDMHEFAYLVLYFNMILMQQRRKEKAALICGRGRPESITILNQLSEILNPLGVEVDLRDIQQINEKELSSYQMLVSTVPIRGVQIPVYYIDSYEEGLQEVRTFYQTQRYQSLRIEEYLHEELIWKDLVVENKTALIAACNLKMRQLQKKTLFHLEEIEEYRFLTFSNQCAIVLTDTLSDATFICMATLAHPLMLDQKLIQMIVMIQVRSCLEQTAERLFDFVAAWLKANHDMNQLLKHFDLETIKKSIQSFIHTKQLS</sequence>